<organism evidence="1">
    <name type="scientific">Anguilla anguilla</name>
    <name type="common">European freshwater eel</name>
    <name type="synonym">Muraena anguilla</name>
    <dbReference type="NCBI Taxonomy" id="7936"/>
    <lineage>
        <taxon>Eukaryota</taxon>
        <taxon>Metazoa</taxon>
        <taxon>Chordata</taxon>
        <taxon>Craniata</taxon>
        <taxon>Vertebrata</taxon>
        <taxon>Euteleostomi</taxon>
        <taxon>Actinopterygii</taxon>
        <taxon>Neopterygii</taxon>
        <taxon>Teleostei</taxon>
        <taxon>Anguilliformes</taxon>
        <taxon>Anguillidae</taxon>
        <taxon>Anguilla</taxon>
    </lineage>
</organism>
<name>A0A0E9PLW0_ANGAN</name>
<sequence length="43" mass="5064">MVVERDTSQLSLGNNKTNVHYFFIIQSFQCTLKRIFLSLNFPL</sequence>
<evidence type="ECO:0000313" key="1">
    <source>
        <dbReference type="EMBL" id="JAH04803.1"/>
    </source>
</evidence>
<proteinExistence type="predicted"/>
<reference evidence="1" key="1">
    <citation type="submission" date="2014-11" db="EMBL/GenBank/DDBJ databases">
        <authorList>
            <person name="Amaro Gonzalez C."/>
        </authorList>
    </citation>
    <scope>NUCLEOTIDE SEQUENCE</scope>
</reference>
<accession>A0A0E9PLW0</accession>
<protein>
    <submittedName>
        <fullName evidence="1">Uncharacterized protein</fullName>
    </submittedName>
</protein>
<reference evidence="1" key="2">
    <citation type="journal article" date="2015" name="Fish Shellfish Immunol.">
        <title>Early steps in the European eel (Anguilla anguilla)-Vibrio vulnificus interaction in the gills: Role of the RtxA13 toxin.</title>
        <authorList>
            <person name="Callol A."/>
            <person name="Pajuelo D."/>
            <person name="Ebbesson L."/>
            <person name="Teles M."/>
            <person name="MacKenzie S."/>
            <person name="Amaro C."/>
        </authorList>
    </citation>
    <scope>NUCLEOTIDE SEQUENCE</scope>
</reference>
<dbReference type="AlphaFoldDB" id="A0A0E9PLW0"/>
<dbReference type="EMBL" id="GBXM01103774">
    <property type="protein sequence ID" value="JAH04803.1"/>
    <property type="molecule type" value="Transcribed_RNA"/>
</dbReference>